<dbReference type="EMBL" id="JAICBX010000007">
    <property type="protein sequence ID" value="MBW8640664.1"/>
    <property type="molecule type" value="Genomic_DNA"/>
</dbReference>
<protein>
    <submittedName>
        <fullName evidence="2">GNAT family N-acetyltransferase</fullName>
    </submittedName>
</protein>
<proteinExistence type="predicted"/>
<dbReference type="GO" id="GO:0016747">
    <property type="term" value="F:acyltransferase activity, transferring groups other than amino-acyl groups"/>
    <property type="evidence" value="ECO:0007669"/>
    <property type="project" value="InterPro"/>
</dbReference>
<dbReference type="Proteomes" id="UP001196509">
    <property type="component" value="Unassembled WGS sequence"/>
</dbReference>
<dbReference type="AlphaFoldDB" id="A0AAE2ZRH4"/>
<dbReference type="Pfam" id="PF13508">
    <property type="entry name" value="Acetyltransf_7"/>
    <property type="match status" value="1"/>
</dbReference>
<evidence type="ECO:0000313" key="2">
    <source>
        <dbReference type="EMBL" id="MBW8640664.1"/>
    </source>
</evidence>
<evidence type="ECO:0000259" key="1">
    <source>
        <dbReference type="PROSITE" id="PS51186"/>
    </source>
</evidence>
<dbReference type="InterPro" id="IPR000182">
    <property type="entry name" value="GNAT_dom"/>
</dbReference>
<evidence type="ECO:0000313" key="3">
    <source>
        <dbReference type="Proteomes" id="UP001196509"/>
    </source>
</evidence>
<organism evidence="2 3">
    <name type="scientific">Flavimaribacter sediminis</name>
    <dbReference type="NCBI Taxonomy" id="2865987"/>
    <lineage>
        <taxon>Bacteria</taxon>
        <taxon>Pseudomonadati</taxon>
        <taxon>Pseudomonadota</taxon>
        <taxon>Alphaproteobacteria</taxon>
        <taxon>Hyphomicrobiales</taxon>
        <taxon>Rhizobiaceae</taxon>
        <taxon>Flavimaribacter</taxon>
    </lineage>
</organism>
<feature type="domain" description="N-acetyltransferase" evidence="1">
    <location>
        <begin position="1"/>
        <end position="137"/>
    </location>
</feature>
<dbReference type="RefSeq" id="WP_220231391.1">
    <property type="nucleotide sequence ID" value="NZ_JAICBX010000007.1"/>
</dbReference>
<dbReference type="PROSITE" id="PS51186">
    <property type="entry name" value="GNAT"/>
    <property type="match status" value="1"/>
</dbReference>
<dbReference type="SUPFAM" id="SSF55729">
    <property type="entry name" value="Acyl-CoA N-acyltransferases (Nat)"/>
    <property type="match status" value="1"/>
</dbReference>
<dbReference type="CDD" id="cd04301">
    <property type="entry name" value="NAT_SF"/>
    <property type="match status" value="1"/>
</dbReference>
<sequence>MTGSPGKGNWDVRIAVDADQPAISSLVRSERLFPYGLGWRTFVVAEAGDRIVGAAQIRNHRDGSRELGSLVVTPGWRNRGVAEAMIDTLLAGETGPVHLVTAAKRALRFRRFGFETINVSQAPGALRRHFWLGQIGGGLSRLFSLRRPRSMVVMRRDGTKLNQ</sequence>
<accession>A0AAE2ZRH4</accession>
<reference evidence="2" key="1">
    <citation type="submission" date="2021-08" db="EMBL/GenBank/DDBJ databases">
        <title>Hoeflea bacterium WL0058 sp. nov., isolated from the sediment.</title>
        <authorList>
            <person name="Wang L."/>
            <person name="Zhang D."/>
        </authorList>
    </citation>
    <scope>NUCLEOTIDE SEQUENCE</scope>
    <source>
        <strain evidence="2">WL0058</strain>
    </source>
</reference>
<dbReference type="InterPro" id="IPR016181">
    <property type="entry name" value="Acyl_CoA_acyltransferase"/>
</dbReference>
<keyword evidence="3" id="KW-1185">Reference proteome</keyword>
<comment type="caution">
    <text evidence="2">The sequence shown here is derived from an EMBL/GenBank/DDBJ whole genome shotgun (WGS) entry which is preliminary data.</text>
</comment>
<gene>
    <name evidence="2" type="ORF">K1W69_25960</name>
</gene>
<dbReference type="Gene3D" id="3.40.630.30">
    <property type="match status" value="1"/>
</dbReference>
<name>A0AAE2ZRH4_9HYPH</name>